<proteinExistence type="predicted"/>
<evidence type="ECO:0000313" key="3">
    <source>
        <dbReference type="Proteomes" id="UP000499080"/>
    </source>
</evidence>
<dbReference type="Gene3D" id="3.30.70.270">
    <property type="match status" value="1"/>
</dbReference>
<dbReference type="AlphaFoldDB" id="A0A4Y2HHN0"/>
<organism evidence="2 3">
    <name type="scientific">Araneus ventricosus</name>
    <name type="common">Orbweaver spider</name>
    <name type="synonym">Epeira ventricosa</name>
    <dbReference type="NCBI Taxonomy" id="182803"/>
    <lineage>
        <taxon>Eukaryota</taxon>
        <taxon>Metazoa</taxon>
        <taxon>Ecdysozoa</taxon>
        <taxon>Arthropoda</taxon>
        <taxon>Chelicerata</taxon>
        <taxon>Arachnida</taxon>
        <taxon>Araneae</taxon>
        <taxon>Araneomorphae</taxon>
        <taxon>Entelegynae</taxon>
        <taxon>Araneoidea</taxon>
        <taxon>Araneidae</taxon>
        <taxon>Araneus</taxon>
    </lineage>
</organism>
<protein>
    <recommendedName>
        <fullName evidence="1">Reverse transcriptase domain-containing protein</fullName>
    </recommendedName>
</protein>
<name>A0A4Y2HHN0_ARAVE</name>
<dbReference type="GO" id="GO:0071897">
    <property type="term" value="P:DNA biosynthetic process"/>
    <property type="evidence" value="ECO:0007669"/>
    <property type="project" value="UniProtKB-ARBA"/>
</dbReference>
<evidence type="ECO:0000259" key="1">
    <source>
        <dbReference type="Pfam" id="PF00078"/>
    </source>
</evidence>
<dbReference type="EMBL" id="BGPR01001948">
    <property type="protein sequence ID" value="GBM64845.1"/>
    <property type="molecule type" value="Genomic_DNA"/>
</dbReference>
<feature type="domain" description="Reverse transcriptase" evidence="1">
    <location>
        <begin position="5"/>
        <end position="128"/>
    </location>
</feature>
<evidence type="ECO:0000313" key="2">
    <source>
        <dbReference type="EMBL" id="GBM64845.1"/>
    </source>
</evidence>
<comment type="caution">
    <text evidence="2">The sequence shown here is derived from an EMBL/GenBank/DDBJ whole genome shotgun (WGS) entry which is preliminary data.</text>
</comment>
<dbReference type="InterPro" id="IPR000477">
    <property type="entry name" value="RT_dom"/>
</dbReference>
<accession>A0A4Y2HHN0</accession>
<dbReference type="Proteomes" id="UP000499080">
    <property type="component" value="Unassembled WGS sequence"/>
</dbReference>
<gene>
    <name evidence="2" type="ORF">AVEN_157101_1</name>
</gene>
<sequence length="366" mass="42102">MQIDLWLNEESETNYKILRMTRVIFGATCSPFLLAATLNHHALKFKEEFPRVYELVNKCMYVDDLVSGADSETEAMEIYRDMRNVMQKASFNMRKWKTNSESLQRKWEEGENANIISSANSDVNVLGYIWENKEDVMKFSLPEINLNPDQVITKILMLGVIGRLYGPIGFIDPFTVTSKVLKQDCWRAGLELDSPFSIRIQPRFRCWCEDFVHLIEIKIDRHYFGNSNFADISDIQLHCFTDSSVQAYGAVIYHPQSTGLLGCPEHLEGTRRSLGSLAAPQPRLTLEDFLLASVVLSLVRFGKTGLDGCLQIGIQEFSRWFLSPLTYQQVFLEEPPPLILGERPQVDWLSHDLSIRWQSSQRLTEF</sequence>
<dbReference type="OrthoDB" id="6436442at2759"/>
<dbReference type="InterPro" id="IPR043502">
    <property type="entry name" value="DNA/RNA_pol_sf"/>
</dbReference>
<dbReference type="SUPFAM" id="SSF56672">
    <property type="entry name" value="DNA/RNA polymerases"/>
    <property type="match status" value="1"/>
</dbReference>
<dbReference type="Pfam" id="PF05380">
    <property type="entry name" value="Peptidase_A17"/>
    <property type="match status" value="1"/>
</dbReference>
<reference evidence="2 3" key="1">
    <citation type="journal article" date="2019" name="Sci. Rep.">
        <title>Orb-weaving spider Araneus ventricosus genome elucidates the spidroin gene catalogue.</title>
        <authorList>
            <person name="Kono N."/>
            <person name="Nakamura H."/>
            <person name="Ohtoshi R."/>
            <person name="Moran D.A.P."/>
            <person name="Shinohara A."/>
            <person name="Yoshida Y."/>
            <person name="Fujiwara M."/>
            <person name="Mori M."/>
            <person name="Tomita M."/>
            <person name="Arakawa K."/>
        </authorList>
    </citation>
    <scope>NUCLEOTIDE SEQUENCE [LARGE SCALE GENOMIC DNA]</scope>
</reference>
<dbReference type="PANTHER" id="PTHR47331:SF1">
    <property type="entry name" value="GAG-LIKE PROTEIN"/>
    <property type="match status" value="1"/>
</dbReference>
<dbReference type="PANTHER" id="PTHR47331">
    <property type="entry name" value="PHD-TYPE DOMAIN-CONTAINING PROTEIN"/>
    <property type="match status" value="1"/>
</dbReference>
<keyword evidence="3" id="KW-1185">Reference proteome</keyword>
<dbReference type="Pfam" id="PF00078">
    <property type="entry name" value="RVT_1"/>
    <property type="match status" value="1"/>
</dbReference>
<dbReference type="InterPro" id="IPR043128">
    <property type="entry name" value="Rev_trsase/Diguanyl_cyclase"/>
</dbReference>
<dbReference type="Gene3D" id="3.10.10.10">
    <property type="entry name" value="HIV Type 1 Reverse Transcriptase, subunit A, domain 1"/>
    <property type="match status" value="1"/>
</dbReference>
<dbReference type="InterPro" id="IPR008042">
    <property type="entry name" value="Retrotrans_Pao"/>
</dbReference>